<dbReference type="PANTHER" id="PTHR42978:SF3">
    <property type="entry name" value="BLR3078 PROTEIN"/>
    <property type="match status" value="1"/>
</dbReference>
<dbReference type="Proteomes" id="UP001165293">
    <property type="component" value="Unassembled WGS sequence"/>
</dbReference>
<evidence type="ECO:0000256" key="4">
    <source>
        <dbReference type="ARBA" id="ARBA00022833"/>
    </source>
</evidence>
<keyword evidence="2" id="KW-0479">Metal-binding</keyword>
<keyword evidence="8" id="KW-1185">Reference proteome</keyword>
<gene>
    <name evidence="7" type="ORF">LK996_02080</name>
</gene>
<sequence>MRLHRLNCISTRLPGGRLLHGDAATPGLCTSHCLLVDTGDGLVLVDTGLGLGDVLDPEQRLAPIVRSLLKPDLRAEMTALRQIERMGFRSDDVRDIVLTHLDFDQAGGLDDFPRARVHLLAREHDHALSQRGWGAKQRYRPSQWSTRNRWVAYDRMSIAPWLGLSCVRELSGVPEGIVLVPLPGHTPGHCGVAVRADDRWYLHAGDAYCDARELDADPQCGFGMRVYQSMTQSNARARLATQRVLRKLHADHPDVIISCTHDAREFERLAGRPANALPDPVATSAVDDPYTRKIVRAPRDVTLAPRSVPGIEVVDHEGDPGFDFDALAQSAIDPPSPPRA</sequence>
<feature type="domain" description="Metallo-beta-lactamase" evidence="6">
    <location>
        <begin position="30"/>
        <end position="261"/>
    </location>
</feature>
<evidence type="ECO:0000256" key="2">
    <source>
        <dbReference type="ARBA" id="ARBA00022723"/>
    </source>
</evidence>
<evidence type="ECO:0000256" key="1">
    <source>
        <dbReference type="ARBA" id="ARBA00007749"/>
    </source>
</evidence>
<dbReference type="InterPro" id="IPR051013">
    <property type="entry name" value="MBL_superfamily_lactonases"/>
</dbReference>
<name>A0ABS8JE38_9GAMM</name>
<reference evidence="7" key="1">
    <citation type="submission" date="2021-10" db="EMBL/GenBank/DDBJ databases">
        <authorList>
            <person name="Lyu M."/>
            <person name="Wang X."/>
            <person name="Meng X."/>
            <person name="Xu K."/>
        </authorList>
    </citation>
    <scope>NUCLEOTIDE SEQUENCE</scope>
    <source>
        <strain evidence="7">A6</strain>
    </source>
</reference>
<evidence type="ECO:0000259" key="6">
    <source>
        <dbReference type="SMART" id="SM00849"/>
    </source>
</evidence>
<proteinExistence type="inferred from homology"/>
<dbReference type="Gene3D" id="3.60.15.10">
    <property type="entry name" value="Ribonuclease Z/Hydroxyacylglutathione hydrolase-like"/>
    <property type="match status" value="1"/>
</dbReference>
<evidence type="ECO:0000313" key="8">
    <source>
        <dbReference type="Proteomes" id="UP001165293"/>
    </source>
</evidence>
<keyword evidence="4" id="KW-0862">Zinc</keyword>
<accession>A0ABS8JE38</accession>
<protein>
    <submittedName>
        <fullName evidence="7">MBL fold metallo-hydrolase</fullName>
    </submittedName>
</protein>
<feature type="region of interest" description="Disordered" evidence="5">
    <location>
        <begin position="319"/>
        <end position="340"/>
    </location>
</feature>
<keyword evidence="3" id="KW-0378">Hydrolase</keyword>
<dbReference type="InterPro" id="IPR001279">
    <property type="entry name" value="Metallo-B-lactamas"/>
</dbReference>
<dbReference type="InterPro" id="IPR036866">
    <property type="entry name" value="RibonucZ/Hydroxyglut_hydro"/>
</dbReference>
<evidence type="ECO:0000256" key="3">
    <source>
        <dbReference type="ARBA" id="ARBA00022801"/>
    </source>
</evidence>
<comment type="caution">
    <text evidence="7">The sequence shown here is derived from an EMBL/GenBank/DDBJ whole genome shotgun (WGS) entry which is preliminary data.</text>
</comment>
<dbReference type="EMBL" id="JAJGAK010000001">
    <property type="protein sequence ID" value="MCC8361872.1"/>
    <property type="molecule type" value="Genomic_DNA"/>
</dbReference>
<organism evidence="7 8">
    <name type="scientific">Noviluteimonas lactosilytica</name>
    <dbReference type="NCBI Taxonomy" id="2888523"/>
    <lineage>
        <taxon>Bacteria</taxon>
        <taxon>Pseudomonadati</taxon>
        <taxon>Pseudomonadota</taxon>
        <taxon>Gammaproteobacteria</taxon>
        <taxon>Lysobacterales</taxon>
        <taxon>Lysobacteraceae</taxon>
        <taxon>Noviluteimonas</taxon>
    </lineage>
</organism>
<dbReference type="RefSeq" id="WP_230525518.1">
    <property type="nucleotide sequence ID" value="NZ_JAJGAK010000001.1"/>
</dbReference>
<dbReference type="SMART" id="SM00849">
    <property type="entry name" value="Lactamase_B"/>
    <property type="match status" value="1"/>
</dbReference>
<evidence type="ECO:0000313" key="7">
    <source>
        <dbReference type="EMBL" id="MCC8361872.1"/>
    </source>
</evidence>
<comment type="similarity">
    <text evidence="1">Belongs to the metallo-beta-lactamase superfamily.</text>
</comment>
<dbReference type="SUPFAM" id="SSF56281">
    <property type="entry name" value="Metallo-hydrolase/oxidoreductase"/>
    <property type="match status" value="1"/>
</dbReference>
<dbReference type="PANTHER" id="PTHR42978">
    <property type="entry name" value="QUORUM-QUENCHING LACTONASE YTNP-RELATED-RELATED"/>
    <property type="match status" value="1"/>
</dbReference>
<dbReference type="Pfam" id="PF00753">
    <property type="entry name" value="Lactamase_B"/>
    <property type="match status" value="1"/>
</dbReference>
<evidence type="ECO:0000256" key="5">
    <source>
        <dbReference type="SAM" id="MobiDB-lite"/>
    </source>
</evidence>
<dbReference type="CDD" id="cd07742">
    <property type="entry name" value="metallo-hydrolase-like_MBL-fold"/>
    <property type="match status" value="1"/>
</dbReference>